<keyword evidence="4" id="KW-1185">Reference proteome</keyword>
<dbReference type="EMBL" id="BAABCJ010000002">
    <property type="protein sequence ID" value="GAA3704989.1"/>
    <property type="molecule type" value="Genomic_DNA"/>
</dbReference>
<evidence type="ECO:0000313" key="4">
    <source>
        <dbReference type="Proteomes" id="UP001501536"/>
    </source>
</evidence>
<accession>A0ABP7DKI8</accession>
<feature type="domain" description="SnoaL-like" evidence="2">
    <location>
        <begin position="8"/>
        <end position="126"/>
    </location>
</feature>
<dbReference type="Gene3D" id="3.10.450.50">
    <property type="match status" value="1"/>
</dbReference>
<dbReference type="InterPro" id="IPR037401">
    <property type="entry name" value="SnoaL-like"/>
</dbReference>
<evidence type="ECO:0000256" key="1">
    <source>
        <dbReference type="SAM" id="MobiDB-lite"/>
    </source>
</evidence>
<reference evidence="4" key="1">
    <citation type="journal article" date="2019" name="Int. J. Syst. Evol. Microbiol.">
        <title>The Global Catalogue of Microorganisms (GCM) 10K type strain sequencing project: providing services to taxonomists for standard genome sequencing and annotation.</title>
        <authorList>
            <consortium name="The Broad Institute Genomics Platform"/>
            <consortium name="The Broad Institute Genome Sequencing Center for Infectious Disease"/>
            <person name="Wu L."/>
            <person name="Ma J."/>
        </authorList>
    </citation>
    <scope>NUCLEOTIDE SEQUENCE [LARGE SCALE GENOMIC DNA]</scope>
    <source>
        <strain evidence="4">JCM 16961</strain>
    </source>
</reference>
<name>A0ABP7DKI8_9MICC</name>
<organism evidence="3 4">
    <name type="scientific">Zhihengliuella alba</name>
    <dbReference type="NCBI Taxonomy" id="547018"/>
    <lineage>
        <taxon>Bacteria</taxon>
        <taxon>Bacillati</taxon>
        <taxon>Actinomycetota</taxon>
        <taxon>Actinomycetes</taxon>
        <taxon>Micrococcales</taxon>
        <taxon>Micrococcaceae</taxon>
        <taxon>Zhihengliuella</taxon>
    </lineage>
</organism>
<gene>
    <name evidence="3" type="ORF">GCM10022377_18340</name>
</gene>
<dbReference type="SUPFAM" id="SSF54427">
    <property type="entry name" value="NTF2-like"/>
    <property type="match status" value="1"/>
</dbReference>
<proteinExistence type="predicted"/>
<comment type="caution">
    <text evidence="3">The sequence shown here is derived from an EMBL/GenBank/DDBJ whole genome shotgun (WGS) entry which is preliminary data.</text>
</comment>
<dbReference type="InterPro" id="IPR032710">
    <property type="entry name" value="NTF2-like_dom_sf"/>
</dbReference>
<sequence length="150" mass="16539">MIPSTDQVRATAAGLVDAFAATDTERYFAFFAEDASFVFHTEPERLDSRAAYQELWQSWLRSGWHVAACESTRQHIQTFPGGAVLSHDVATSVSTGDGDESYRERETIVFAYDGERLLAVHEHLSPRPDATEAELDGSGHHAAGQGQDRL</sequence>
<evidence type="ECO:0000313" key="3">
    <source>
        <dbReference type="EMBL" id="GAA3704989.1"/>
    </source>
</evidence>
<feature type="region of interest" description="Disordered" evidence="1">
    <location>
        <begin position="128"/>
        <end position="150"/>
    </location>
</feature>
<dbReference type="Proteomes" id="UP001501536">
    <property type="component" value="Unassembled WGS sequence"/>
</dbReference>
<dbReference type="Pfam" id="PF13474">
    <property type="entry name" value="SnoaL_3"/>
    <property type="match status" value="1"/>
</dbReference>
<evidence type="ECO:0000259" key="2">
    <source>
        <dbReference type="Pfam" id="PF13474"/>
    </source>
</evidence>
<protein>
    <submittedName>
        <fullName evidence="3">Nuclear transport factor 2 family protein</fullName>
    </submittedName>
</protein>
<dbReference type="RefSeq" id="WP_344883221.1">
    <property type="nucleotide sequence ID" value="NZ_BAABCJ010000002.1"/>
</dbReference>